<sequence>MEEISLLDSQIITFPSDVFNTNRLVFTSDGTAVLGTDSLGGMMGEMGLSLVSIPIQIVQDPPIQQHVMTSEVIPETTTIYLDQNQLAFLNNGQLVITDEGFLTSIPTEQMTIDKDSLLFSQATSSVVDGIKPIGALNNLDLSCLETTEDLLLGDSVDLGSVEDQLPPSPSGEELVITGPDISWKEQEEEATPKKDSVPVKDSSKDIPPPLRKGPFKCEIC</sequence>
<organism evidence="2">
    <name type="scientific">Graphocephala atropunctata</name>
    <dbReference type="NCBI Taxonomy" id="36148"/>
    <lineage>
        <taxon>Eukaryota</taxon>
        <taxon>Metazoa</taxon>
        <taxon>Ecdysozoa</taxon>
        <taxon>Arthropoda</taxon>
        <taxon>Hexapoda</taxon>
        <taxon>Insecta</taxon>
        <taxon>Pterygota</taxon>
        <taxon>Neoptera</taxon>
        <taxon>Paraneoptera</taxon>
        <taxon>Hemiptera</taxon>
        <taxon>Auchenorrhyncha</taxon>
        <taxon>Membracoidea</taxon>
        <taxon>Cicadellidae</taxon>
        <taxon>Cicadellinae</taxon>
        <taxon>Cicadellini</taxon>
        <taxon>Graphocephala</taxon>
    </lineage>
</organism>
<proteinExistence type="predicted"/>
<dbReference type="EMBL" id="GEBQ01027819">
    <property type="protein sequence ID" value="JAT12158.1"/>
    <property type="molecule type" value="Transcribed_RNA"/>
</dbReference>
<feature type="region of interest" description="Disordered" evidence="1">
    <location>
        <begin position="180"/>
        <end position="213"/>
    </location>
</feature>
<evidence type="ECO:0000256" key="1">
    <source>
        <dbReference type="SAM" id="MobiDB-lite"/>
    </source>
</evidence>
<evidence type="ECO:0000313" key="2">
    <source>
        <dbReference type="EMBL" id="JAT12158.1"/>
    </source>
</evidence>
<name>A0A1B6KL23_9HEMI</name>
<dbReference type="AlphaFoldDB" id="A0A1B6KL23"/>
<feature type="non-terminal residue" evidence="2">
    <location>
        <position position="220"/>
    </location>
</feature>
<protein>
    <submittedName>
        <fullName evidence="2">Uncharacterized protein</fullName>
    </submittedName>
</protein>
<reference evidence="2" key="1">
    <citation type="submission" date="2015-11" db="EMBL/GenBank/DDBJ databases">
        <title>De novo transcriptome assembly of four potential Pierce s Disease insect vectors from Arizona vineyards.</title>
        <authorList>
            <person name="Tassone E.E."/>
        </authorList>
    </citation>
    <scope>NUCLEOTIDE SEQUENCE</scope>
</reference>
<gene>
    <name evidence="2" type="ORF">g.11278</name>
</gene>
<feature type="compositionally biased region" description="Basic and acidic residues" evidence="1">
    <location>
        <begin position="182"/>
        <end position="204"/>
    </location>
</feature>
<accession>A0A1B6KL23</accession>